<keyword evidence="6 13" id="KW-0472">Membrane</keyword>
<dbReference type="PANTHER" id="PTHR22883">
    <property type="entry name" value="ZINC FINGER DHHC DOMAIN CONTAINING PROTEIN"/>
    <property type="match status" value="1"/>
</dbReference>
<feature type="transmembrane region" description="Helical" evidence="13">
    <location>
        <begin position="288"/>
        <end position="308"/>
    </location>
</feature>
<feature type="transmembrane region" description="Helical" evidence="13">
    <location>
        <begin position="258"/>
        <end position="282"/>
    </location>
</feature>
<keyword evidence="7" id="KW-0564">Palmitate</keyword>
<dbReference type="GeneID" id="7822866"/>
<feature type="compositionally biased region" description="Polar residues" evidence="12">
    <location>
        <begin position="519"/>
        <end position="531"/>
    </location>
</feature>
<dbReference type="InParanoid" id="Q22AQ4"/>
<dbReference type="RefSeq" id="XP_001030044.1">
    <property type="nucleotide sequence ID" value="XM_001030044.1"/>
</dbReference>
<sequence length="1035" mass="120366">MHSPITHCDEGQDGFSNKEDQFASEMKSETKARILNGQNMENMFKQEFHSPPPPSQKQQTHFNQIASISNQARANELYIEEVDQFNEDIISRKEGIKNEEFNLIRNINQDLKGVQLDFGKADQYFNAERNQESVRQISKNQFDLLDIKSKSQSENFQEKSMQKEKEMNNNQHDDLKAKYLLEVEGVENDAKEIKDDKIFQNQNLIKFENETDMQEYKQNKQKSIDDSLVRIYQIWCGNNRFFWDGRLMMGPKTDNLQYTLTWSLIVGISCAFFILAAPYVWINFGPPLIIIDIILFVTTISLFSLTTFTEPGIIPRKKLLEIFPDNRVYQNFIQKEEQEQELNKKTTFQANKKNSRELINFDIFPNQMNHVISQRNKNHSSYDIADGQILDEDKNKKASVFQVYKNKGEEAAQIQQAEIQQICNLDIEDKGVKQEQNKEIQITNNQNSGFQSQINNLCESEGVARQSEIDIASTQPPPQIQKKSQHLNQQINIYSEIVNMEQENHNVPEINLNKLNNQQENPDILNSKSKNQLQQQLPDEKQQKSIKPNKKQKRKFCKTCKIYRPERASHCKDCGNCVEVFDHHCPFVNNCIGRRNYRYFVGFLISLVLLSIGEISGFLIMLFSNFKSGISEGSVDESILIKNSTLLFILLCFLGIPTIILTCPVLGLCTFHVFLLIKGKTTKERLGRNQENNLQNTQISNRNQPVWCGTAKSLFDPRLILDQHNLSIYRAKELQYQLAKLKKKDNKEVQQEILKNIYSQEKDEQNIQDLHDNQQLQTGDIQNLNGVNQIQLVNPILESNTLPIITQFTQGQLQSNKNLNKNFQTINEPKLPESIFEMTEFEIKSNDQQREAFDKQNNQAVNNSYPYCNIQIYHNPQQFEDILAASSQKKKQNASMNLNKNQVYEKITFSHKIRPDHNNSNYQPLIPKKSQFISHNSFLYQNKPQLDSVDIQFVVQKKHFYTTPGPQQIHCLFIKQQEKLLSKKNQNAEQLQSKNEKNQFTLQAQQQQLLISNNLYFKSHTTNTLNNQQMCINNS</sequence>
<feature type="compositionally biased region" description="Basic and acidic residues" evidence="12">
    <location>
        <begin position="16"/>
        <end position="32"/>
    </location>
</feature>
<accession>Q22AQ4</accession>
<dbReference type="GO" id="GO:0005794">
    <property type="term" value="C:Golgi apparatus"/>
    <property type="evidence" value="ECO:0007669"/>
    <property type="project" value="TreeGrafter"/>
</dbReference>
<feature type="region of interest" description="Disordered" evidence="12">
    <location>
        <begin position="1"/>
        <end position="32"/>
    </location>
</feature>
<dbReference type="AlphaFoldDB" id="Q22AQ4"/>
<keyword evidence="8" id="KW-0449">Lipoprotein</keyword>
<dbReference type="GO" id="GO:0005783">
    <property type="term" value="C:endoplasmic reticulum"/>
    <property type="evidence" value="ECO:0007669"/>
    <property type="project" value="TreeGrafter"/>
</dbReference>
<dbReference type="OrthoDB" id="9909019at2759"/>
<feature type="coiled-coil region" evidence="11">
    <location>
        <begin position="974"/>
        <end position="1008"/>
    </location>
</feature>
<dbReference type="Pfam" id="PF01529">
    <property type="entry name" value="DHHC"/>
    <property type="match status" value="1"/>
</dbReference>
<evidence type="ECO:0000256" key="5">
    <source>
        <dbReference type="ARBA" id="ARBA00022989"/>
    </source>
</evidence>
<feature type="region of interest" description="Disordered" evidence="12">
    <location>
        <begin position="519"/>
        <end position="550"/>
    </location>
</feature>
<evidence type="ECO:0000256" key="11">
    <source>
        <dbReference type="SAM" id="Coils"/>
    </source>
</evidence>
<dbReference type="InterPro" id="IPR039859">
    <property type="entry name" value="PFA4/ZDH16/20/ERF2-like"/>
</dbReference>
<evidence type="ECO:0000256" key="3">
    <source>
        <dbReference type="ARBA" id="ARBA00022679"/>
    </source>
</evidence>
<evidence type="ECO:0000313" key="16">
    <source>
        <dbReference type="Proteomes" id="UP000009168"/>
    </source>
</evidence>
<gene>
    <name evidence="15" type="ORF">TTHERM_01169490</name>
</gene>
<dbReference type="InterPro" id="IPR001594">
    <property type="entry name" value="Palmitoyltrfase_DHHC"/>
</dbReference>
<dbReference type="Proteomes" id="UP000009168">
    <property type="component" value="Unassembled WGS sequence"/>
</dbReference>
<evidence type="ECO:0000256" key="12">
    <source>
        <dbReference type="SAM" id="MobiDB-lite"/>
    </source>
</evidence>
<comment type="catalytic activity">
    <reaction evidence="10">
        <text>L-cysteinyl-[protein] + hexadecanoyl-CoA = S-hexadecanoyl-L-cysteinyl-[protein] + CoA</text>
        <dbReference type="Rhea" id="RHEA:36683"/>
        <dbReference type="Rhea" id="RHEA-COMP:10131"/>
        <dbReference type="Rhea" id="RHEA-COMP:11032"/>
        <dbReference type="ChEBI" id="CHEBI:29950"/>
        <dbReference type="ChEBI" id="CHEBI:57287"/>
        <dbReference type="ChEBI" id="CHEBI:57379"/>
        <dbReference type="ChEBI" id="CHEBI:74151"/>
        <dbReference type="EC" id="2.3.1.225"/>
    </reaction>
</comment>
<dbReference type="GO" id="GO:0006612">
    <property type="term" value="P:protein targeting to membrane"/>
    <property type="evidence" value="ECO:0007669"/>
    <property type="project" value="TreeGrafter"/>
</dbReference>
<feature type="transmembrane region" description="Helical" evidence="13">
    <location>
        <begin position="599"/>
        <end position="626"/>
    </location>
</feature>
<evidence type="ECO:0000256" key="2">
    <source>
        <dbReference type="ARBA" id="ARBA00012210"/>
    </source>
</evidence>
<dbReference type="EMBL" id="GG662687">
    <property type="protein sequence ID" value="EAR82381.1"/>
    <property type="molecule type" value="Genomic_DNA"/>
</dbReference>
<keyword evidence="5 13" id="KW-1133">Transmembrane helix</keyword>
<dbReference type="GO" id="GO:0019706">
    <property type="term" value="F:protein-cysteine S-palmitoyltransferase activity"/>
    <property type="evidence" value="ECO:0007669"/>
    <property type="project" value="UniProtKB-EC"/>
</dbReference>
<proteinExistence type="predicted"/>
<dbReference type="EC" id="2.3.1.225" evidence="2"/>
<organism evidence="15 16">
    <name type="scientific">Tetrahymena thermophila (strain SB210)</name>
    <dbReference type="NCBI Taxonomy" id="312017"/>
    <lineage>
        <taxon>Eukaryota</taxon>
        <taxon>Sar</taxon>
        <taxon>Alveolata</taxon>
        <taxon>Ciliophora</taxon>
        <taxon>Intramacronucleata</taxon>
        <taxon>Oligohymenophorea</taxon>
        <taxon>Hymenostomatida</taxon>
        <taxon>Tetrahymenina</taxon>
        <taxon>Tetrahymenidae</taxon>
        <taxon>Tetrahymena</taxon>
    </lineage>
</organism>
<keyword evidence="11" id="KW-0175">Coiled coil</keyword>
<protein>
    <recommendedName>
        <fullName evidence="2">protein S-acyltransferase</fullName>
        <ecNumber evidence="2">2.3.1.225</ecNumber>
    </recommendedName>
</protein>
<keyword evidence="4 13" id="KW-0812">Transmembrane</keyword>
<evidence type="ECO:0000256" key="4">
    <source>
        <dbReference type="ARBA" id="ARBA00022692"/>
    </source>
</evidence>
<dbReference type="STRING" id="312017.Q22AQ4"/>
<name>Q22AQ4_TETTS</name>
<evidence type="ECO:0000259" key="14">
    <source>
        <dbReference type="Pfam" id="PF01529"/>
    </source>
</evidence>
<keyword evidence="3" id="KW-0808">Transferase</keyword>
<evidence type="ECO:0000256" key="10">
    <source>
        <dbReference type="ARBA" id="ARBA00048048"/>
    </source>
</evidence>
<comment type="subcellular location">
    <subcellularLocation>
        <location evidence="1">Endomembrane system</location>
        <topology evidence="1">Multi-pass membrane protein</topology>
    </subcellularLocation>
</comment>
<dbReference type="PROSITE" id="PS50216">
    <property type="entry name" value="DHHC"/>
    <property type="match status" value="1"/>
</dbReference>
<evidence type="ECO:0000256" key="9">
    <source>
        <dbReference type="ARBA" id="ARBA00023315"/>
    </source>
</evidence>
<keyword evidence="16" id="KW-1185">Reference proteome</keyword>
<keyword evidence="9" id="KW-0012">Acyltransferase</keyword>
<evidence type="ECO:0000256" key="8">
    <source>
        <dbReference type="ARBA" id="ARBA00023288"/>
    </source>
</evidence>
<evidence type="ECO:0000256" key="6">
    <source>
        <dbReference type="ARBA" id="ARBA00023136"/>
    </source>
</evidence>
<feature type="transmembrane region" description="Helical" evidence="13">
    <location>
        <begin position="646"/>
        <end position="677"/>
    </location>
</feature>
<feature type="domain" description="Palmitoyltransferase DHHC" evidence="14">
    <location>
        <begin position="551"/>
        <end position="686"/>
    </location>
</feature>
<dbReference type="KEGG" id="tet:TTHERM_01169490"/>
<evidence type="ECO:0000313" key="15">
    <source>
        <dbReference type="EMBL" id="EAR82381.1"/>
    </source>
</evidence>
<dbReference type="PANTHER" id="PTHR22883:SF43">
    <property type="entry name" value="PALMITOYLTRANSFERASE APP"/>
    <property type="match status" value="1"/>
</dbReference>
<evidence type="ECO:0000256" key="1">
    <source>
        <dbReference type="ARBA" id="ARBA00004127"/>
    </source>
</evidence>
<reference evidence="16" key="1">
    <citation type="journal article" date="2006" name="PLoS Biol.">
        <title>Macronuclear genome sequence of the ciliate Tetrahymena thermophila, a model eukaryote.</title>
        <authorList>
            <person name="Eisen J.A."/>
            <person name="Coyne R.S."/>
            <person name="Wu M."/>
            <person name="Wu D."/>
            <person name="Thiagarajan M."/>
            <person name="Wortman J.R."/>
            <person name="Badger J.H."/>
            <person name="Ren Q."/>
            <person name="Amedeo P."/>
            <person name="Jones K.M."/>
            <person name="Tallon L.J."/>
            <person name="Delcher A.L."/>
            <person name="Salzberg S.L."/>
            <person name="Silva J.C."/>
            <person name="Haas B.J."/>
            <person name="Majoros W.H."/>
            <person name="Farzad M."/>
            <person name="Carlton J.M."/>
            <person name="Smith R.K. Jr."/>
            <person name="Garg J."/>
            <person name="Pearlman R.E."/>
            <person name="Karrer K.M."/>
            <person name="Sun L."/>
            <person name="Manning G."/>
            <person name="Elde N.C."/>
            <person name="Turkewitz A.P."/>
            <person name="Asai D.J."/>
            <person name="Wilkes D.E."/>
            <person name="Wang Y."/>
            <person name="Cai H."/>
            <person name="Collins K."/>
            <person name="Stewart B.A."/>
            <person name="Lee S.R."/>
            <person name="Wilamowska K."/>
            <person name="Weinberg Z."/>
            <person name="Ruzzo W.L."/>
            <person name="Wloga D."/>
            <person name="Gaertig J."/>
            <person name="Frankel J."/>
            <person name="Tsao C.-C."/>
            <person name="Gorovsky M.A."/>
            <person name="Keeling P.J."/>
            <person name="Waller R.F."/>
            <person name="Patron N.J."/>
            <person name="Cherry J.M."/>
            <person name="Stover N.A."/>
            <person name="Krieger C.J."/>
            <person name="del Toro C."/>
            <person name="Ryder H.F."/>
            <person name="Williamson S.C."/>
            <person name="Barbeau R.A."/>
            <person name="Hamilton E.P."/>
            <person name="Orias E."/>
        </authorList>
    </citation>
    <scope>NUCLEOTIDE SEQUENCE [LARGE SCALE GENOMIC DNA]</scope>
    <source>
        <strain evidence="16">SB210</strain>
    </source>
</reference>
<dbReference type="HOGENOM" id="CLU_293654_0_0_1"/>
<evidence type="ECO:0000256" key="7">
    <source>
        <dbReference type="ARBA" id="ARBA00023139"/>
    </source>
</evidence>
<dbReference type="eggNOG" id="KOG1311">
    <property type="taxonomic scope" value="Eukaryota"/>
</dbReference>
<evidence type="ECO:0000256" key="13">
    <source>
        <dbReference type="SAM" id="Phobius"/>
    </source>
</evidence>